<sequence>MDLYLNFDGVLHPDQVLYVEGCVPSLTAVGSKTLEHVNILVKILGERENINIVLNTWWTFSIGVAACMELLPSALASRVTGSVLEGAPSYPTRPARLNEAARHILSRRERASVILDHANAVYSSEFLPKLLLIHPHEGLGNRAAQRSLERRIKLLQHIESQCVD</sequence>
<reference evidence="1 2" key="1">
    <citation type="submission" date="2020-04" db="EMBL/GenBank/DDBJ databases">
        <authorList>
            <person name="De Canck E."/>
        </authorList>
    </citation>
    <scope>NUCLEOTIDE SEQUENCE [LARGE SCALE GENOMIC DNA]</scope>
    <source>
        <strain evidence="1 2">LMG 22037</strain>
    </source>
</reference>
<dbReference type="Proteomes" id="UP000494249">
    <property type="component" value="Unassembled WGS sequence"/>
</dbReference>
<dbReference type="RefSeq" id="WP_175145182.1">
    <property type="nucleotide sequence ID" value="NZ_CADFGL010000016.1"/>
</dbReference>
<evidence type="ECO:0000313" key="1">
    <source>
        <dbReference type="EMBL" id="CAB3704284.1"/>
    </source>
</evidence>
<evidence type="ECO:0000313" key="2">
    <source>
        <dbReference type="Proteomes" id="UP000494249"/>
    </source>
</evidence>
<name>A0A6J5BIR9_9BURK</name>
<gene>
    <name evidence="1" type="ORF">LMG22037_03678</name>
</gene>
<dbReference type="EMBL" id="CADIKB010000017">
    <property type="protein sequence ID" value="CAB3704284.1"/>
    <property type="molecule type" value="Genomic_DNA"/>
</dbReference>
<organism evidence="1 2">
    <name type="scientific">Paraburkholderia phenoliruptrix</name>
    <dbReference type="NCBI Taxonomy" id="252970"/>
    <lineage>
        <taxon>Bacteria</taxon>
        <taxon>Pseudomonadati</taxon>
        <taxon>Pseudomonadota</taxon>
        <taxon>Betaproteobacteria</taxon>
        <taxon>Burkholderiales</taxon>
        <taxon>Burkholderiaceae</taxon>
        <taxon>Paraburkholderia</taxon>
    </lineage>
</organism>
<dbReference type="Pfam" id="PF18143">
    <property type="entry name" value="HAD_SAK_2"/>
    <property type="match status" value="1"/>
</dbReference>
<dbReference type="AlphaFoldDB" id="A0A6J5BIR9"/>
<proteinExistence type="predicted"/>
<protein>
    <submittedName>
        <fullName evidence="1">Uncharacterized protein</fullName>
    </submittedName>
</protein>
<accession>A0A6J5BIR9</accession>